<evidence type="ECO:0000256" key="2">
    <source>
        <dbReference type="ARBA" id="ARBA00009347"/>
    </source>
</evidence>
<evidence type="ECO:0000256" key="5">
    <source>
        <dbReference type="ARBA" id="ARBA00023002"/>
    </source>
</evidence>
<dbReference type="EMBL" id="JARJCN010000001">
    <property type="protein sequence ID" value="KAJ7104222.1"/>
    <property type="molecule type" value="Genomic_DNA"/>
</dbReference>
<dbReference type="InterPro" id="IPR009100">
    <property type="entry name" value="AcylCoA_DH/oxidase_NM_dom_sf"/>
</dbReference>
<accession>A0AAD6UJG4</accession>
<dbReference type="Pfam" id="PF02770">
    <property type="entry name" value="Acyl-CoA_dh_M"/>
    <property type="match status" value="1"/>
</dbReference>
<dbReference type="Gene3D" id="1.10.540.10">
    <property type="entry name" value="Acyl-CoA dehydrogenase/oxidase, N-terminal domain"/>
    <property type="match status" value="1"/>
</dbReference>
<dbReference type="SUPFAM" id="SSF47203">
    <property type="entry name" value="Acyl-CoA dehydrogenase C-terminal domain-like"/>
    <property type="match status" value="1"/>
</dbReference>
<comment type="similarity">
    <text evidence="2">Belongs to the acyl-CoA dehydrogenase family.</text>
</comment>
<dbReference type="GO" id="GO:0005737">
    <property type="term" value="C:cytoplasm"/>
    <property type="evidence" value="ECO:0007669"/>
    <property type="project" value="TreeGrafter"/>
</dbReference>
<reference evidence="7" key="1">
    <citation type="submission" date="2023-03" db="EMBL/GenBank/DDBJ databases">
        <title>Massive genome expansion in bonnet fungi (Mycena s.s.) driven by repeated elements and novel gene families across ecological guilds.</title>
        <authorList>
            <consortium name="Lawrence Berkeley National Laboratory"/>
            <person name="Harder C.B."/>
            <person name="Miyauchi S."/>
            <person name="Viragh M."/>
            <person name="Kuo A."/>
            <person name="Thoen E."/>
            <person name="Andreopoulos B."/>
            <person name="Lu D."/>
            <person name="Skrede I."/>
            <person name="Drula E."/>
            <person name="Henrissat B."/>
            <person name="Morin E."/>
            <person name="Kohler A."/>
            <person name="Barry K."/>
            <person name="LaButti K."/>
            <person name="Morin E."/>
            <person name="Salamov A."/>
            <person name="Lipzen A."/>
            <person name="Mereny Z."/>
            <person name="Hegedus B."/>
            <person name="Baldrian P."/>
            <person name="Stursova M."/>
            <person name="Weitz H."/>
            <person name="Taylor A."/>
            <person name="Grigoriev I.V."/>
            <person name="Nagy L.G."/>
            <person name="Martin F."/>
            <person name="Kauserud H."/>
        </authorList>
    </citation>
    <scope>NUCLEOTIDE SEQUENCE</scope>
    <source>
        <strain evidence="7">CBHHK173m</strain>
    </source>
</reference>
<comment type="caution">
    <text evidence="7">The sequence shown here is derived from an EMBL/GenBank/DDBJ whole genome shotgun (WGS) entry which is preliminary data.</text>
</comment>
<sequence>MAGKLFSRISVAQHTSVGDLWVIIDSRVYDVSSFASVHPGGLAVLADREIGPRRHLGCFHDLCVLSPSLAGQDVTEQFFSLHRAEVLDRYSHLQIGILEDERPSKDPILPPGYSILIHKAGIETPGESLSGVPYADPTWLSPGYHTPYYKDHHRRFQVAVRKFVEEVVFPDAQICERGDGRPSQEVIDELCRLNILAMKVGPGKHLEGRVLMDGIISLEQFDAFHELILTQEFARLHARGYSDGLGGGTIIGLPPVISFAEPPLRDRIVQDALSGKKPICLAVTEAFAGSDVQGLRCRAMKVKGGWVVNGTKKWITNSMWAHYFTTACKADNGEIVVLVIERGEGVQTRPIKTAYASGAAGTGYIMFDNVWVPDGNRLGAGHPGLNIILQNFNHERWILTSHSIAGQRIIFEECFKWATQRKVFGKPLSSQPVVRQKLAGMISRVESCQSWLENITYQMVKMSSKEQAKHLAGQIAFLKMHATKGAQITAADAVQILGGRALTQTGMGRFIEHNHRTSLIDAVGGGSEAVLGDLGVRQALRSMPPQVRM</sequence>
<keyword evidence="5" id="KW-0560">Oxidoreductase</keyword>
<dbReference type="GO" id="GO:0050660">
    <property type="term" value="F:flavin adenine dinucleotide binding"/>
    <property type="evidence" value="ECO:0007669"/>
    <property type="project" value="InterPro"/>
</dbReference>
<dbReference type="PROSITE" id="PS50255">
    <property type="entry name" value="CYTOCHROME_B5_2"/>
    <property type="match status" value="1"/>
</dbReference>
<keyword evidence="3" id="KW-0285">Flavoprotein</keyword>
<dbReference type="PANTHER" id="PTHR48083:SF28">
    <property type="entry name" value="ACYL-COA DEHYDROGENASE FAMILY PROTEIN (AFU_ORTHOLOGUE AFUA_6G10880)-RELATED"/>
    <property type="match status" value="1"/>
</dbReference>
<feature type="domain" description="Cytochrome b5 heme-binding" evidence="6">
    <location>
        <begin position="3"/>
        <end position="99"/>
    </location>
</feature>
<evidence type="ECO:0000313" key="7">
    <source>
        <dbReference type="EMBL" id="KAJ7104222.1"/>
    </source>
</evidence>
<proteinExistence type="inferred from homology"/>
<dbReference type="InterPro" id="IPR046373">
    <property type="entry name" value="Acyl-CoA_Oxase/DH_mid-dom_sf"/>
</dbReference>
<dbReference type="CDD" id="cd00567">
    <property type="entry name" value="ACAD"/>
    <property type="match status" value="1"/>
</dbReference>
<dbReference type="AlphaFoldDB" id="A0AAD6UJG4"/>
<name>A0AAD6UJG4_9AGAR</name>
<comment type="cofactor">
    <cofactor evidence="1">
        <name>FAD</name>
        <dbReference type="ChEBI" id="CHEBI:57692"/>
    </cofactor>
</comment>
<dbReference type="InterPro" id="IPR036250">
    <property type="entry name" value="AcylCo_DH-like_C"/>
</dbReference>
<dbReference type="SUPFAM" id="SSF55856">
    <property type="entry name" value="Cytochrome b5-like heme/steroid binding domain"/>
    <property type="match status" value="1"/>
</dbReference>
<dbReference type="SMART" id="SM01117">
    <property type="entry name" value="Cyt-b5"/>
    <property type="match status" value="1"/>
</dbReference>
<dbReference type="Proteomes" id="UP001222325">
    <property type="component" value="Unassembled WGS sequence"/>
</dbReference>
<dbReference type="Gene3D" id="3.10.120.10">
    <property type="entry name" value="Cytochrome b5-like heme/steroid binding domain"/>
    <property type="match status" value="1"/>
</dbReference>
<dbReference type="Pfam" id="PF00441">
    <property type="entry name" value="Acyl-CoA_dh_1"/>
    <property type="match status" value="1"/>
</dbReference>
<dbReference type="InterPro" id="IPR001199">
    <property type="entry name" value="Cyt_B5-like_heme/steroid-bd"/>
</dbReference>
<keyword evidence="4" id="KW-0274">FAD</keyword>
<dbReference type="InterPro" id="IPR009075">
    <property type="entry name" value="AcylCo_DH/oxidase_C"/>
</dbReference>
<dbReference type="Gene3D" id="2.40.110.10">
    <property type="entry name" value="Butyryl-CoA Dehydrogenase, subunit A, domain 2"/>
    <property type="match status" value="1"/>
</dbReference>
<dbReference type="PROSITE" id="PS00072">
    <property type="entry name" value="ACYL_COA_DH_1"/>
    <property type="match status" value="1"/>
</dbReference>
<dbReference type="SUPFAM" id="SSF56645">
    <property type="entry name" value="Acyl-CoA dehydrogenase NM domain-like"/>
    <property type="match status" value="1"/>
</dbReference>
<dbReference type="PANTHER" id="PTHR48083">
    <property type="entry name" value="MEDIUM-CHAIN SPECIFIC ACYL-COA DEHYDROGENASE, MITOCHONDRIAL-RELATED"/>
    <property type="match status" value="1"/>
</dbReference>
<dbReference type="InterPro" id="IPR006089">
    <property type="entry name" value="Acyl-CoA_DH_CS"/>
</dbReference>
<evidence type="ECO:0000256" key="4">
    <source>
        <dbReference type="ARBA" id="ARBA00022827"/>
    </source>
</evidence>
<dbReference type="Pfam" id="PF02771">
    <property type="entry name" value="Acyl-CoA_dh_N"/>
    <property type="match status" value="1"/>
</dbReference>
<organism evidence="7 8">
    <name type="scientific">Mycena belliarum</name>
    <dbReference type="NCBI Taxonomy" id="1033014"/>
    <lineage>
        <taxon>Eukaryota</taxon>
        <taxon>Fungi</taxon>
        <taxon>Dikarya</taxon>
        <taxon>Basidiomycota</taxon>
        <taxon>Agaricomycotina</taxon>
        <taxon>Agaricomycetes</taxon>
        <taxon>Agaricomycetidae</taxon>
        <taxon>Agaricales</taxon>
        <taxon>Marasmiineae</taxon>
        <taxon>Mycenaceae</taxon>
        <taxon>Mycena</taxon>
    </lineage>
</organism>
<dbReference type="InterPro" id="IPR050741">
    <property type="entry name" value="Acyl-CoA_dehydrogenase"/>
</dbReference>
<dbReference type="InterPro" id="IPR013786">
    <property type="entry name" value="AcylCoA_DH/ox_N"/>
</dbReference>
<protein>
    <submittedName>
        <fullName evidence="7">Acyl-CoA dehydrogenase/oxidase</fullName>
    </submittedName>
</protein>
<dbReference type="GO" id="GO:0003995">
    <property type="term" value="F:acyl-CoA dehydrogenase activity"/>
    <property type="evidence" value="ECO:0007669"/>
    <property type="project" value="InterPro"/>
</dbReference>
<keyword evidence="8" id="KW-1185">Reference proteome</keyword>
<dbReference type="InterPro" id="IPR036400">
    <property type="entry name" value="Cyt_B5-like_heme/steroid_sf"/>
</dbReference>
<dbReference type="Pfam" id="PF00173">
    <property type="entry name" value="Cyt-b5"/>
    <property type="match status" value="1"/>
</dbReference>
<dbReference type="GO" id="GO:0033539">
    <property type="term" value="P:fatty acid beta-oxidation using acyl-CoA dehydrogenase"/>
    <property type="evidence" value="ECO:0007669"/>
    <property type="project" value="TreeGrafter"/>
</dbReference>
<dbReference type="InterPro" id="IPR006091">
    <property type="entry name" value="Acyl-CoA_Oxase/DH_mid-dom"/>
</dbReference>
<dbReference type="InterPro" id="IPR037069">
    <property type="entry name" value="AcylCoA_DH/ox_N_sf"/>
</dbReference>
<evidence type="ECO:0000256" key="1">
    <source>
        <dbReference type="ARBA" id="ARBA00001974"/>
    </source>
</evidence>
<evidence type="ECO:0000313" key="8">
    <source>
        <dbReference type="Proteomes" id="UP001222325"/>
    </source>
</evidence>
<evidence type="ECO:0000256" key="3">
    <source>
        <dbReference type="ARBA" id="ARBA00022630"/>
    </source>
</evidence>
<gene>
    <name evidence="7" type="ORF">B0H15DRAFT_15455</name>
</gene>
<evidence type="ECO:0000259" key="6">
    <source>
        <dbReference type="PROSITE" id="PS50255"/>
    </source>
</evidence>
<dbReference type="Gene3D" id="1.20.140.10">
    <property type="entry name" value="Butyryl-CoA Dehydrogenase, subunit A, domain 3"/>
    <property type="match status" value="1"/>
</dbReference>